<keyword evidence="6 8" id="KW-1133">Transmembrane helix</keyword>
<keyword evidence="14" id="KW-1185">Reference proteome</keyword>
<dbReference type="InterPro" id="IPR043429">
    <property type="entry name" value="ArtM/GltK/GlnP/TcyL/YhdX-like"/>
</dbReference>
<dbReference type="InterPro" id="IPR010065">
    <property type="entry name" value="AA_ABC_transptr_permease_3TM"/>
</dbReference>
<dbReference type="NCBIfam" id="TIGR01726">
    <property type="entry name" value="HEQRo_perm_3TM"/>
    <property type="match status" value="1"/>
</dbReference>
<dbReference type="EMBL" id="CAKJVE010000004">
    <property type="protein sequence ID" value="CAG9706185.1"/>
    <property type="molecule type" value="Genomic_DNA"/>
</dbReference>
<dbReference type="InterPro" id="IPR000515">
    <property type="entry name" value="MetI-like"/>
</dbReference>
<dbReference type="PROSITE" id="PS50928">
    <property type="entry name" value="ABC_TM1"/>
    <property type="match status" value="1"/>
</dbReference>
<reference evidence="10" key="3">
    <citation type="submission" date="2021-10" db="EMBL/GenBank/DDBJ databases">
        <authorList>
            <person name="Mesa V."/>
        </authorList>
    </citation>
    <scope>NUCLEOTIDE SEQUENCE</scope>
    <source>
        <strain evidence="10">CC3_PB</strain>
    </source>
</reference>
<evidence type="ECO:0000256" key="5">
    <source>
        <dbReference type="ARBA" id="ARBA00022970"/>
    </source>
</evidence>
<dbReference type="EMBL" id="UWJD01000002">
    <property type="protein sequence ID" value="VCT85299.1"/>
    <property type="molecule type" value="Genomic_DNA"/>
</dbReference>
<reference evidence="12 14" key="1">
    <citation type="submission" date="2017-10" db="EMBL/GenBank/DDBJ databases">
        <title>Effective Description of Clostridium neonatale sp. nov. linked to necrotizing enterocolitis in neonates and a clarification of species assignable to the genus Clostridium (Prazmowski 1880) emend. Lawson and Rainey 2016.</title>
        <authorList>
            <person name="Bernard K."/>
            <person name="Burdz T."/>
            <person name="Wiebe D."/>
            <person name="Balcewich B."/>
            <person name="Alfa M."/>
            <person name="Bernier A.-M."/>
        </authorList>
    </citation>
    <scope>NUCLEOTIDE SEQUENCE [LARGE SCALE GENOMIC DNA]</scope>
    <source>
        <strain evidence="12 14">LCDC99A005</strain>
    </source>
</reference>
<sequence>MEYIFELIPQVLEGLKVTLEVFGLTLILSIPLGILIALMRTSKSLVLKNISGAYVLVMRGTPLLLQIIFIYFGLSIIGIKFERFPAGILAFTLNYGAYFGEIFRGGIISIDKGQIEGAQVLGLSTKDIFFRITLPQAFKRVISPITNEITTLVKDTSLIYVLGLEEMLKIAKTAANRDVSLIPFLVVGIAYLIVIAVVSFILKKVEQRYDYYK</sequence>
<dbReference type="PANTHER" id="PTHR30614:SF0">
    <property type="entry name" value="L-CYSTINE TRANSPORT SYSTEM PERMEASE PROTEIN TCYL"/>
    <property type="match status" value="1"/>
</dbReference>
<dbReference type="GO" id="GO:0022857">
    <property type="term" value="F:transmembrane transporter activity"/>
    <property type="evidence" value="ECO:0007669"/>
    <property type="project" value="InterPro"/>
</dbReference>
<keyword evidence="3" id="KW-1003">Cell membrane</keyword>
<keyword evidence="2 8" id="KW-0813">Transport</keyword>
<dbReference type="InterPro" id="IPR035906">
    <property type="entry name" value="MetI-like_sf"/>
</dbReference>
<evidence type="ECO:0000256" key="8">
    <source>
        <dbReference type="RuleBase" id="RU363032"/>
    </source>
</evidence>
<dbReference type="GO" id="GO:0006865">
    <property type="term" value="P:amino acid transport"/>
    <property type="evidence" value="ECO:0007669"/>
    <property type="project" value="UniProtKB-KW"/>
</dbReference>
<dbReference type="SUPFAM" id="SSF161098">
    <property type="entry name" value="MetI-like"/>
    <property type="match status" value="1"/>
</dbReference>
<reference evidence="11" key="4">
    <citation type="submission" date="2022-10" db="EMBL/GenBank/DDBJ databases">
        <authorList>
            <person name="Aires J."/>
            <person name="Mesa V."/>
        </authorList>
    </citation>
    <scope>NUCLEOTIDE SEQUENCE</scope>
    <source>
        <strain evidence="11">Clostridium neonatale JD116</strain>
    </source>
</reference>
<evidence type="ECO:0000256" key="2">
    <source>
        <dbReference type="ARBA" id="ARBA00022448"/>
    </source>
</evidence>
<name>A0A2A7MJQ3_9CLOT</name>
<dbReference type="Proteomes" id="UP000431451">
    <property type="component" value="Unassembled WGS sequence"/>
</dbReference>
<comment type="subcellular location">
    <subcellularLocation>
        <location evidence="1 8">Cell membrane</location>
        <topology evidence="1 8">Multi-pass membrane protein</topology>
    </subcellularLocation>
</comment>
<feature type="domain" description="ABC transmembrane type-1" evidence="9">
    <location>
        <begin position="15"/>
        <end position="202"/>
    </location>
</feature>
<dbReference type="CDD" id="cd06261">
    <property type="entry name" value="TM_PBP2"/>
    <property type="match status" value="1"/>
</dbReference>
<evidence type="ECO:0000256" key="1">
    <source>
        <dbReference type="ARBA" id="ARBA00004651"/>
    </source>
</evidence>
<feature type="transmembrane region" description="Helical" evidence="8">
    <location>
        <begin position="60"/>
        <end position="79"/>
    </location>
</feature>
<gene>
    <name evidence="13" type="primary">artQ_1</name>
    <name evidence="11" type="ORF">CNEO2_520016</name>
    <name evidence="10" type="ORF">CNEO_42296</name>
    <name evidence="13" type="ORF">CNEONATNEC25_02900</name>
    <name evidence="12" type="ORF">CQ394_09500</name>
</gene>
<dbReference type="Proteomes" id="UP000789738">
    <property type="component" value="Unassembled WGS sequence"/>
</dbReference>
<keyword evidence="5" id="KW-0029">Amino-acid transport</keyword>
<dbReference type="Pfam" id="PF00528">
    <property type="entry name" value="BPD_transp_1"/>
    <property type="match status" value="1"/>
</dbReference>
<protein>
    <submittedName>
        <fullName evidence="10">ABC amino acid transporter, permease component</fullName>
    </submittedName>
    <submittedName>
        <fullName evidence="12">Amino acid ABC transporter permease</fullName>
    </submittedName>
    <submittedName>
        <fullName evidence="13">Arginine transport system permease protein ArtQ</fullName>
    </submittedName>
</protein>
<accession>A0A2A7MJQ3</accession>
<dbReference type="AlphaFoldDB" id="A0A2A7MJQ3"/>
<evidence type="ECO:0000256" key="4">
    <source>
        <dbReference type="ARBA" id="ARBA00022692"/>
    </source>
</evidence>
<dbReference type="Gene3D" id="1.10.3720.10">
    <property type="entry name" value="MetI-like"/>
    <property type="match status" value="1"/>
</dbReference>
<dbReference type="Proteomes" id="UP001189143">
    <property type="component" value="Unassembled WGS sequence"/>
</dbReference>
<organism evidence="12 14">
    <name type="scientific">Clostridium neonatale</name>
    <dbReference type="NCBI Taxonomy" id="137838"/>
    <lineage>
        <taxon>Bacteria</taxon>
        <taxon>Bacillati</taxon>
        <taxon>Bacillota</taxon>
        <taxon>Clostridia</taxon>
        <taxon>Eubacteriales</taxon>
        <taxon>Clostridiaceae</taxon>
        <taxon>Clostridium</taxon>
    </lineage>
</organism>
<evidence type="ECO:0000256" key="3">
    <source>
        <dbReference type="ARBA" id="ARBA00022475"/>
    </source>
</evidence>
<evidence type="ECO:0000256" key="6">
    <source>
        <dbReference type="ARBA" id="ARBA00022989"/>
    </source>
</evidence>
<dbReference type="OrthoDB" id="9787841at2"/>
<evidence type="ECO:0000313" key="11">
    <source>
        <dbReference type="EMBL" id="CAI3649501.1"/>
    </source>
</evidence>
<reference evidence="13 15" key="2">
    <citation type="submission" date="2018-06" db="EMBL/GenBank/DDBJ databases">
        <authorList>
            <consortium name="IHU Genomes"/>
        </authorList>
    </citation>
    <scope>NUCLEOTIDE SEQUENCE [LARGE SCALE GENOMIC DNA]</scope>
    <source>
        <strain evidence="13 15">NEC25</strain>
    </source>
</reference>
<evidence type="ECO:0000313" key="13">
    <source>
        <dbReference type="EMBL" id="VCT85299.1"/>
    </source>
</evidence>
<dbReference type="Proteomes" id="UP000220840">
    <property type="component" value="Unassembled WGS sequence"/>
</dbReference>
<dbReference type="GeneID" id="68878362"/>
<dbReference type="EMBL" id="PDCJ01000001">
    <property type="protein sequence ID" value="PEG31915.1"/>
    <property type="molecule type" value="Genomic_DNA"/>
</dbReference>
<dbReference type="GO" id="GO:0043190">
    <property type="term" value="C:ATP-binding cassette (ABC) transporter complex"/>
    <property type="evidence" value="ECO:0007669"/>
    <property type="project" value="InterPro"/>
</dbReference>
<feature type="transmembrane region" description="Helical" evidence="8">
    <location>
        <begin position="181"/>
        <end position="202"/>
    </location>
</feature>
<evidence type="ECO:0000313" key="15">
    <source>
        <dbReference type="Proteomes" id="UP000431451"/>
    </source>
</evidence>
<evidence type="ECO:0000256" key="7">
    <source>
        <dbReference type="ARBA" id="ARBA00023136"/>
    </source>
</evidence>
<evidence type="ECO:0000313" key="12">
    <source>
        <dbReference type="EMBL" id="PEG31915.1"/>
    </source>
</evidence>
<evidence type="ECO:0000313" key="10">
    <source>
        <dbReference type="EMBL" id="CAG9706185.1"/>
    </source>
</evidence>
<keyword evidence="7 8" id="KW-0472">Membrane</keyword>
<evidence type="ECO:0000259" key="9">
    <source>
        <dbReference type="PROSITE" id="PS50928"/>
    </source>
</evidence>
<comment type="similarity">
    <text evidence="8">Belongs to the binding-protein-dependent transport system permease family.</text>
</comment>
<proteinExistence type="inferred from homology"/>
<feature type="transmembrane region" description="Helical" evidence="8">
    <location>
        <begin position="21"/>
        <end position="39"/>
    </location>
</feature>
<evidence type="ECO:0000313" key="14">
    <source>
        <dbReference type="Proteomes" id="UP000220840"/>
    </source>
</evidence>
<dbReference type="FunFam" id="1.10.3720.10:FF:000006">
    <property type="entry name" value="Glutamate/aspartate ABC transporter, permease protein GltK"/>
    <property type="match status" value="1"/>
</dbReference>
<keyword evidence="4 8" id="KW-0812">Transmembrane</keyword>
<dbReference type="RefSeq" id="WP_058296064.1">
    <property type="nucleotide sequence ID" value="NZ_CAKJVD010000047.1"/>
</dbReference>
<dbReference type="EMBL" id="CAMTCP010000251">
    <property type="protein sequence ID" value="CAI3649501.1"/>
    <property type="molecule type" value="Genomic_DNA"/>
</dbReference>
<dbReference type="PANTHER" id="PTHR30614">
    <property type="entry name" value="MEMBRANE COMPONENT OF AMINO ACID ABC TRANSPORTER"/>
    <property type="match status" value="1"/>
</dbReference>
<dbReference type="STRING" id="137838.GCA_001458595_03373"/>